<dbReference type="STRING" id="1927124.BST13_28600"/>
<keyword evidence="1" id="KW-0472">Membrane</keyword>
<gene>
    <name evidence="2" type="ORF">BST13_28600</name>
</gene>
<keyword evidence="3" id="KW-1185">Reference proteome</keyword>
<protein>
    <submittedName>
        <fullName evidence="2">Uncharacterized protein</fullName>
    </submittedName>
</protein>
<keyword evidence="1" id="KW-1133">Transmembrane helix</keyword>
<proteinExistence type="predicted"/>
<evidence type="ECO:0000313" key="3">
    <source>
        <dbReference type="Proteomes" id="UP000192448"/>
    </source>
</evidence>
<reference evidence="2 3" key="1">
    <citation type="submission" date="2017-02" db="EMBL/GenBank/DDBJ databases">
        <title>The new phylogeny of genus Mycobacterium.</title>
        <authorList>
            <person name="Tortoli E."/>
            <person name="Trovato A."/>
            <person name="Cirillo D.M."/>
        </authorList>
    </citation>
    <scope>NUCLEOTIDE SEQUENCE [LARGE SCALE GENOMIC DNA]</scope>
    <source>
        <strain evidence="2 3">RW6</strain>
    </source>
</reference>
<comment type="caution">
    <text evidence="2">The sequence shown here is derived from an EMBL/GenBank/DDBJ whole genome shotgun (WGS) entry which is preliminary data.</text>
</comment>
<name>A0A1X0ADX7_9MYCO</name>
<sequence>MTQAGGAIATTVGVLIALYIALIREPREAFEAHKYHVARMDALQRIKSERFGAQARKLVPSCVRTPMLGDNAWAVRIDNAASNATTILKVGVTAVDDSGTEMPGSARRVDHATSVDPDVQQSIRLALSESLGTGRNTTMSRAIRHAIRDAVAVHFVDDWPRTLPPSHHAVMCYATESSNHKLRVTIDYEDEAGFQWRRTDTGQPTRTDNWEIGQR</sequence>
<dbReference type="EMBL" id="MVHF01000040">
    <property type="protein sequence ID" value="ORA28257.1"/>
    <property type="molecule type" value="Genomic_DNA"/>
</dbReference>
<keyword evidence="1" id="KW-0812">Transmembrane</keyword>
<evidence type="ECO:0000313" key="2">
    <source>
        <dbReference type="EMBL" id="ORA28257.1"/>
    </source>
</evidence>
<dbReference type="AlphaFoldDB" id="A0A1X0ADX7"/>
<feature type="transmembrane region" description="Helical" evidence="1">
    <location>
        <begin position="6"/>
        <end position="23"/>
    </location>
</feature>
<evidence type="ECO:0000256" key="1">
    <source>
        <dbReference type="SAM" id="Phobius"/>
    </source>
</evidence>
<dbReference type="Proteomes" id="UP000192448">
    <property type="component" value="Unassembled WGS sequence"/>
</dbReference>
<accession>A0A1X0ADX7</accession>
<organism evidence="2 3">
    <name type="scientific">Mycobacterium aquaticum</name>
    <dbReference type="NCBI Taxonomy" id="1927124"/>
    <lineage>
        <taxon>Bacteria</taxon>
        <taxon>Bacillati</taxon>
        <taxon>Actinomycetota</taxon>
        <taxon>Actinomycetes</taxon>
        <taxon>Mycobacteriales</taxon>
        <taxon>Mycobacteriaceae</taxon>
        <taxon>Mycobacterium</taxon>
    </lineage>
</organism>